<name>A0A182NGJ0_9DIPT</name>
<dbReference type="VEuPathDB" id="VectorBase:ADIR006763"/>
<dbReference type="PROSITE" id="PS50158">
    <property type="entry name" value="ZF_CCHC"/>
    <property type="match status" value="1"/>
</dbReference>
<keyword evidence="1" id="KW-0863">Zinc-finger</keyword>
<dbReference type="Proteomes" id="UP000075884">
    <property type="component" value="Unassembled WGS sequence"/>
</dbReference>
<reference evidence="4" key="1">
    <citation type="submission" date="2013-03" db="EMBL/GenBank/DDBJ databases">
        <title>The Genome Sequence of Anopheles dirus WRAIR2.</title>
        <authorList>
            <consortium name="The Broad Institute Genomics Platform"/>
            <person name="Neafsey D.E."/>
            <person name="Walton C."/>
            <person name="Walker B."/>
            <person name="Young S.K."/>
            <person name="Zeng Q."/>
            <person name="Gargeya S."/>
            <person name="Fitzgerald M."/>
            <person name="Haas B."/>
            <person name="Abouelleil A."/>
            <person name="Allen A.W."/>
            <person name="Alvarado L."/>
            <person name="Arachchi H.M."/>
            <person name="Berlin A.M."/>
            <person name="Chapman S.B."/>
            <person name="Gainer-Dewar J."/>
            <person name="Goldberg J."/>
            <person name="Griggs A."/>
            <person name="Gujja S."/>
            <person name="Hansen M."/>
            <person name="Howarth C."/>
            <person name="Imamovic A."/>
            <person name="Ireland A."/>
            <person name="Larimer J."/>
            <person name="McCowan C."/>
            <person name="Murphy C."/>
            <person name="Pearson M."/>
            <person name="Poon T.W."/>
            <person name="Priest M."/>
            <person name="Roberts A."/>
            <person name="Saif S."/>
            <person name="Shea T."/>
            <person name="Sisk P."/>
            <person name="Sykes S."/>
            <person name="Wortman J."/>
            <person name="Nusbaum C."/>
            <person name="Birren B."/>
        </authorList>
    </citation>
    <scope>NUCLEOTIDE SEQUENCE [LARGE SCALE GENOMIC DNA]</scope>
    <source>
        <strain evidence="4">WRAIR2</strain>
    </source>
</reference>
<feature type="domain" description="CCHC-type" evidence="2">
    <location>
        <begin position="64"/>
        <end position="77"/>
    </location>
</feature>
<dbReference type="SUPFAM" id="SSF57756">
    <property type="entry name" value="Retrovirus zinc finger-like domains"/>
    <property type="match status" value="1"/>
</dbReference>
<dbReference type="Pfam" id="PF18701">
    <property type="entry name" value="DUF5641"/>
    <property type="match status" value="1"/>
</dbReference>
<dbReference type="InterPro" id="IPR001878">
    <property type="entry name" value="Znf_CCHC"/>
</dbReference>
<dbReference type="InterPro" id="IPR008042">
    <property type="entry name" value="Retrotrans_Pao"/>
</dbReference>
<keyword evidence="4" id="KW-1185">Reference proteome</keyword>
<dbReference type="GO" id="GO:0008270">
    <property type="term" value="F:zinc ion binding"/>
    <property type="evidence" value="ECO:0007669"/>
    <property type="project" value="UniProtKB-KW"/>
</dbReference>
<dbReference type="GO" id="GO:0003676">
    <property type="term" value="F:nucleic acid binding"/>
    <property type="evidence" value="ECO:0007669"/>
    <property type="project" value="InterPro"/>
</dbReference>
<dbReference type="STRING" id="7168.A0A182NGJ0"/>
<organism evidence="3 4">
    <name type="scientific">Anopheles dirus</name>
    <dbReference type="NCBI Taxonomy" id="7168"/>
    <lineage>
        <taxon>Eukaryota</taxon>
        <taxon>Metazoa</taxon>
        <taxon>Ecdysozoa</taxon>
        <taxon>Arthropoda</taxon>
        <taxon>Hexapoda</taxon>
        <taxon>Insecta</taxon>
        <taxon>Pterygota</taxon>
        <taxon>Neoptera</taxon>
        <taxon>Endopterygota</taxon>
        <taxon>Diptera</taxon>
        <taxon>Nematocera</taxon>
        <taxon>Culicoidea</taxon>
        <taxon>Culicidae</taxon>
        <taxon>Anophelinae</taxon>
        <taxon>Anopheles</taxon>
    </lineage>
</organism>
<dbReference type="EnsemblMetazoa" id="ADIR006763-RA">
    <property type="protein sequence ID" value="ADIR006763-PA"/>
    <property type="gene ID" value="ADIR006763"/>
</dbReference>
<evidence type="ECO:0000256" key="1">
    <source>
        <dbReference type="PROSITE-ProRule" id="PRU00047"/>
    </source>
</evidence>
<keyword evidence="1" id="KW-0862">Zinc</keyword>
<protein>
    <recommendedName>
        <fullName evidence="2">CCHC-type domain-containing protein</fullName>
    </recommendedName>
</protein>
<dbReference type="Pfam" id="PF05380">
    <property type="entry name" value="Peptidase_A17"/>
    <property type="match status" value="1"/>
</dbReference>
<dbReference type="PANTHER" id="PTHR47331:SF4">
    <property type="entry name" value="PEPTIDASE S1 DOMAIN-CONTAINING PROTEIN"/>
    <property type="match status" value="1"/>
</dbReference>
<reference evidence="3" key="2">
    <citation type="submission" date="2020-05" db="UniProtKB">
        <authorList>
            <consortium name="EnsemblMetazoa"/>
        </authorList>
    </citation>
    <scope>IDENTIFICATION</scope>
    <source>
        <strain evidence="3">WRAIR2</strain>
    </source>
</reference>
<keyword evidence="1" id="KW-0479">Metal-binding</keyword>
<evidence type="ECO:0000313" key="4">
    <source>
        <dbReference type="Proteomes" id="UP000075884"/>
    </source>
</evidence>
<evidence type="ECO:0000313" key="3">
    <source>
        <dbReference type="EnsemblMetazoa" id="ADIR006763-PA"/>
    </source>
</evidence>
<dbReference type="PANTHER" id="PTHR47331">
    <property type="entry name" value="PHD-TYPE DOMAIN-CONTAINING PROTEIN"/>
    <property type="match status" value="1"/>
</dbReference>
<dbReference type="InterPro" id="IPR036875">
    <property type="entry name" value="Znf_CCHC_sf"/>
</dbReference>
<sequence>MSLTEQPTHTRRTNFTRTTSFAATERDNHRCHLCNMTHILTKCQRFLAMNPAHRYRAALDARLCLNCLRDGHRARDCSSQYKCRHCNLAHHTMLHSHIAPADLLAKGGFELRKWTSNHLPVLSGLSAELIATRSSLQLVPNETVKTFGISWKPESDELCFDSNVGVDGATSTMRSILSTIAKMYDPLGLIAPIIVRAKMLIQELWLLKSGWDDPVPHLIYNKWKAIQGDWQSLAEFKTNRYVLLPDSKIELHTFVDASEDAYGACIYARCKNAKGEARISLLASKSRVAPLKRLTLPRLELSAAVLAAHLHHRVKKAMQIVPVESFFWSDSTIASPPNTWKTFVANRVAEVQHYSHPRQWRHVPGRSNPADLISRGMSATAFKQNPLWSSGPDWLAHPASHWPSSNPKPIDDVDLETRQVSATVVCAQTHPWFDVSSSFLRLVRIFAHCLRFVHNTRHKTRSQRLLPHTATTKTITPDNNNILIGRMVILMDESLPTTRWPLARVIETHPGEDNIVRVVTLKTAKGIVTRPITKTHLVLQPEELTDWKTPDNGHRMNLWIPTIWYY</sequence>
<dbReference type="AlphaFoldDB" id="A0A182NGJ0"/>
<evidence type="ECO:0000259" key="2">
    <source>
        <dbReference type="PROSITE" id="PS50158"/>
    </source>
</evidence>
<accession>A0A182NGJ0</accession>
<proteinExistence type="predicted"/>
<dbReference type="InterPro" id="IPR040676">
    <property type="entry name" value="DUF5641"/>
</dbReference>